<dbReference type="EMBL" id="DWYY01000045">
    <property type="protein sequence ID" value="HJA92253.1"/>
    <property type="molecule type" value="Genomic_DNA"/>
</dbReference>
<dbReference type="SUPFAM" id="SSF53850">
    <property type="entry name" value="Periplasmic binding protein-like II"/>
    <property type="match status" value="1"/>
</dbReference>
<name>A0A9D2I645_9FIRM</name>
<dbReference type="FunFam" id="1.10.10.10:FF:000001">
    <property type="entry name" value="LysR family transcriptional regulator"/>
    <property type="match status" value="1"/>
</dbReference>
<dbReference type="Proteomes" id="UP000886858">
    <property type="component" value="Unassembled WGS sequence"/>
</dbReference>
<protein>
    <submittedName>
        <fullName evidence="6">LysR family transcriptional regulator</fullName>
    </submittedName>
</protein>
<dbReference type="CDD" id="cd05466">
    <property type="entry name" value="PBP2_LTTR_substrate"/>
    <property type="match status" value="1"/>
</dbReference>
<dbReference type="InterPro" id="IPR000847">
    <property type="entry name" value="LysR_HTH_N"/>
</dbReference>
<organism evidence="6 7">
    <name type="scientific">Candidatus Eisenbergiella merdipullorum</name>
    <dbReference type="NCBI Taxonomy" id="2838553"/>
    <lineage>
        <taxon>Bacteria</taxon>
        <taxon>Bacillati</taxon>
        <taxon>Bacillota</taxon>
        <taxon>Clostridia</taxon>
        <taxon>Lachnospirales</taxon>
        <taxon>Lachnospiraceae</taxon>
        <taxon>Eisenbergiella</taxon>
    </lineage>
</organism>
<evidence type="ECO:0000256" key="1">
    <source>
        <dbReference type="ARBA" id="ARBA00009437"/>
    </source>
</evidence>
<dbReference type="Pfam" id="PF03466">
    <property type="entry name" value="LysR_substrate"/>
    <property type="match status" value="1"/>
</dbReference>
<dbReference type="AlphaFoldDB" id="A0A9D2I645"/>
<evidence type="ECO:0000313" key="6">
    <source>
        <dbReference type="EMBL" id="HJA92253.1"/>
    </source>
</evidence>
<dbReference type="Gene3D" id="1.10.10.10">
    <property type="entry name" value="Winged helix-like DNA-binding domain superfamily/Winged helix DNA-binding domain"/>
    <property type="match status" value="1"/>
</dbReference>
<proteinExistence type="inferred from homology"/>
<dbReference type="InterPro" id="IPR036388">
    <property type="entry name" value="WH-like_DNA-bd_sf"/>
</dbReference>
<keyword evidence="2" id="KW-0805">Transcription regulation</keyword>
<dbReference type="PRINTS" id="PR00039">
    <property type="entry name" value="HTHLYSR"/>
</dbReference>
<evidence type="ECO:0000256" key="2">
    <source>
        <dbReference type="ARBA" id="ARBA00023015"/>
    </source>
</evidence>
<comment type="similarity">
    <text evidence="1">Belongs to the LysR transcriptional regulatory family.</text>
</comment>
<reference evidence="6" key="2">
    <citation type="submission" date="2021-04" db="EMBL/GenBank/DDBJ databases">
        <authorList>
            <person name="Gilroy R."/>
        </authorList>
    </citation>
    <scope>NUCLEOTIDE SEQUENCE</scope>
    <source>
        <strain evidence="6">CHK179-7159</strain>
    </source>
</reference>
<keyword evidence="4" id="KW-0804">Transcription</keyword>
<dbReference type="Pfam" id="PF00126">
    <property type="entry name" value="HTH_1"/>
    <property type="match status" value="1"/>
</dbReference>
<evidence type="ECO:0000313" key="7">
    <source>
        <dbReference type="Proteomes" id="UP000886858"/>
    </source>
</evidence>
<dbReference type="GO" id="GO:0000976">
    <property type="term" value="F:transcription cis-regulatory region binding"/>
    <property type="evidence" value="ECO:0007669"/>
    <property type="project" value="TreeGrafter"/>
</dbReference>
<reference evidence="6" key="1">
    <citation type="journal article" date="2021" name="PeerJ">
        <title>Extensive microbial diversity within the chicken gut microbiome revealed by metagenomics and culture.</title>
        <authorList>
            <person name="Gilroy R."/>
            <person name="Ravi A."/>
            <person name="Getino M."/>
            <person name="Pursley I."/>
            <person name="Horton D.L."/>
            <person name="Alikhan N.F."/>
            <person name="Baker D."/>
            <person name="Gharbi K."/>
            <person name="Hall N."/>
            <person name="Watson M."/>
            <person name="Adriaenssens E.M."/>
            <person name="Foster-Nyarko E."/>
            <person name="Jarju S."/>
            <person name="Secka A."/>
            <person name="Antonio M."/>
            <person name="Oren A."/>
            <person name="Chaudhuri R.R."/>
            <person name="La Ragione R."/>
            <person name="Hildebrand F."/>
            <person name="Pallen M.J."/>
        </authorList>
    </citation>
    <scope>NUCLEOTIDE SEQUENCE</scope>
    <source>
        <strain evidence="6">CHK179-7159</strain>
    </source>
</reference>
<evidence type="ECO:0000256" key="3">
    <source>
        <dbReference type="ARBA" id="ARBA00023125"/>
    </source>
</evidence>
<keyword evidence="3" id="KW-0238">DNA-binding</keyword>
<evidence type="ECO:0000259" key="5">
    <source>
        <dbReference type="PROSITE" id="PS50931"/>
    </source>
</evidence>
<dbReference type="InterPro" id="IPR036390">
    <property type="entry name" value="WH_DNA-bd_sf"/>
</dbReference>
<dbReference type="SUPFAM" id="SSF46785">
    <property type="entry name" value="Winged helix' DNA-binding domain"/>
    <property type="match status" value="1"/>
</dbReference>
<feature type="domain" description="HTH lysR-type" evidence="5">
    <location>
        <begin position="9"/>
        <end position="60"/>
    </location>
</feature>
<dbReference type="PROSITE" id="PS50931">
    <property type="entry name" value="HTH_LYSR"/>
    <property type="match status" value="1"/>
</dbReference>
<gene>
    <name evidence="6" type="ORF">H9717_03930</name>
</gene>
<dbReference type="InterPro" id="IPR005119">
    <property type="entry name" value="LysR_subst-bd"/>
</dbReference>
<dbReference type="GO" id="GO:0003700">
    <property type="term" value="F:DNA-binding transcription factor activity"/>
    <property type="evidence" value="ECO:0007669"/>
    <property type="project" value="InterPro"/>
</dbReference>
<evidence type="ECO:0000256" key="4">
    <source>
        <dbReference type="ARBA" id="ARBA00023163"/>
    </source>
</evidence>
<dbReference type="PANTHER" id="PTHR30126:SF64">
    <property type="entry name" value="HTH-TYPE TRANSCRIPTIONAL REGULATOR CITR"/>
    <property type="match status" value="1"/>
</dbReference>
<comment type="caution">
    <text evidence="6">The sequence shown here is derived from an EMBL/GenBank/DDBJ whole genome shotgun (WGS) entry which is preliminary data.</text>
</comment>
<dbReference type="Gene3D" id="3.40.190.290">
    <property type="match status" value="1"/>
</dbReference>
<sequence>MVQNLEYYKVFCHVARCGSLTLAAKELSISQPAVSQSIRLLETAVGAKLFVRSARGVKLTKEGELLYAYVEKGYEQIELGERKLKQMMNLELGEIHIGASDMTLRFFLLPYLERFHELCPRIRIVVSNAPTPETLASLRSGKIDFGVVSTPFDGEGLQAEEVRQIEDIFVAGRRFIQYKNRMLDLKELEKLPLILLEKNTSTRSCMDRFLEENRVQVTPEFELATSDMIVQFALRSLGVGNVVRDFAGKELEEGTLFELRFNKMIPKRHFCVVTADGEQPSAAAERMLELIRKKDLPERNENDSYDYF</sequence>
<accession>A0A9D2I645</accession>
<dbReference type="PANTHER" id="PTHR30126">
    <property type="entry name" value="HTH-TYPE TRANSCRIPTIONAL REGULATOR"/>
    <property type="match status" value="1"/>
</dbReference>